<dbReference type="GO" id="GO:0016020">
    <property type="term" value="C:membrane"/>
    <property type="evidence" value="ECO:0007669"/>
    <property type="project" value="TreeGrafter"/>
</dbReference>
<feature type="transmembrane region" description="Helical" evidence="1">
    <location>
        <begin position="293"/>
        <end position="313"/>
    </location>
</feature>
<feature type="transmembrane region" description="Helical" evidence="1">
    <location>
        <begin position="145"/>
        <end position="164"/>
    </location>
</feature>
<reference evidence="3 4" key="1">
    <citation type="submission" date="2019-10" db="EMBL/GenBank/DDBJ databases">
        <title>Vibrio sp. nov., isolated from Coralline algae surface.</title>
        <authorList>
            <person name="Geng Y."/>
            <person name="Zhang X."/>
        </authorList>
    </citation>
    <scope>NUCLEOTIDE SEQUENCE [LARGE SCALE GENOMIC DNA]</scope>
    <source>
        <strain evidence="3 4">SM1977</strain>
    </source>
</reference>
<dbReference type="PANTHER" id="PTHR23028">
    <property type="entry name" value="ACETYLTRANSFERASE"/>
    <property type="match status" value="1"/>
</dbReference>
<protein>
    <submittedName>
        <fullName evidence="3">Acyltransferase family protein</fullName>
    </submittedName>
</protein>
<dbReference type="GO" id="GO:0000271">
    <property type="term" value="P:polysaccharide biosynthetic process"/>
    <property type="evidence" value="ECO:0007669"/>
    <property type="project" value="TreeGrafter"/>
</dbReference>
<feature type="transmembrane region" description="Helical" evidence="1">
    <location>
        <begin position="37"/>
        <end position="55"/>
    </location>
</feature>
<feature type="domain" description="Acyltransferase 3" evidence="2">
    <location>
        <begin position="5"/>
        <end position="309"/>
    </location>
</feature>
<evidence type="ECO:0000259" key="2">
    <source>
        <dbReference type="Pfam" id="PF01757"/>
    </source>
</evidence>
<keyword evidence="3" id="KW-0808">Transferase</keyword>
<feature type="transmembrane region" description="Helical" evidence="1">
    <location>
        <begin position="76"/>
        <end position="98"/>
    </location>
</feature>
<feature type="transmembrane region" description="Helical" evidence="1">
    <location>
        <begin position="176"/>
        <end position="196"/>
    </location>
</feature>
<dbReference type="PANTHER" id="PTHR23028:SF131">
    <property type="entry name" value="BLR2367 PROTEIN"/>
    <property type="match status" value="1"/>
</dbReference>
<dbReference type="Pfam" id="PF01757">
    <property type="entry name" value="Acyl_transf_3"/>
    <property type="match status" value="1"/>
</dbReference>
<evidence type="ECO:0000313" key="4">
    <source>
        <dbReference type="Proteomes" id="UP000348942"/>
    </source>
</evidence>
<dbReference type="AlphaFoldDB" id="A0A5Q0THG8"/>
<keyword evidence="1" id="KW-0812">Transmembrane</keyword>
<gene>
    <name evidence="3" type="ORF">GFB47_14470</name>
</gene>
<dbReference type="GO" id="GO:0016747">
    <property type="term" value="F:acyltransferase activity, transferring groups other than amino-acyl groups"/>
    <property type="evidence" value="ECO:0007669"/>
    <property type="project" value="InterPro"/>
</dbReference>
<feature type="transmembrane region" description="Helical" evidence="1">
    <location>
        <begin position="5"/>
        <end position="25"/>
    </location>
</feature>
<accession>A0A5Q0THG8</accession>
<keyword evidence="4" id="KW-1185">Reference proteome</keyword>
<feature type="transmembrane region" description="Helical" evidence="1">
    <location>
        <begin position="118"/>
        <end position="138"/>
    </location>
</feature>
<proteinExistence type="predicted"/>
<dbReference type="InterPro" id="IPR002656">
    <property type="entry name" value="Acyl_transf_3_dom"/>
</dbReference>
<keyword evidence="1" id="KW-0472">Membrane</keyword>
<feature type="transmembrane region" description="Helical" evidence="1">
    <location>
        <begin position="260"/>
        <end position="281"/>
    </location>
</feature>
<dbReference type="Proteomes" id="UP000348942">
    <property type="component" value="Chromosome 2"/>
</dbReference>
<name>A0A5Q0THG8_9VIBR</name>
<organism evidence="3 4">
    <name type="scientific">Vibrio algicola</name>
    <dbReference type="NCBI Taxonomy" id="2662262"/>
    <lineage>
        <taxon>Bacteria</taxon>
        <taxon>Pseudomonadati</taxon>
        <taxon>Pseudomonadota</taxon>
        <taxon>Gammaproteobacteria</taxon>
        <taxon>Vibrionales</taxon>
        <taxon>Vibrionaceae</taxon>
        <taxon>Vibrio</taxon>
    </lineage>
</organism>
<dbReference type="RefSeq" id="WP_153448745.1">
    <property type="nucleotide sequence ID" value="NZ_CP045700.1"/>
</dbReference>
<feature type="transmembrane region" description="Helical" evidence="1">
    <location>
        <begin position="208"/>
        <end position="226"/>
    </location>
</feature>
<evidence type="ECO:0000256" key="1">
    <source>
        <dbReference type="SAM" id="Phobius"/>
    </source>
</evidence>
<evidence type="ECO:0000313" key="3">
    <source>
        <dbReference type="EMBL" id="QGA66612.1"/>
    </source>
</evidence>
<feature type="transmembrane region" description="Helical" evidence="1">
    <location>
        <begin position="232"/>
        <end position="248"/>
    </location>
</feature>
<keyword evidence="1" id="KW-1133">Transmembrane helix</keyword>
<sequence>MKNEIYSLQVVRGIAALLVVTNHLWGRVFGGVFQYNGGLGVDVFFVLSGFLMVYTQTEKRNAFMFIRGRIERIYPLYWILSLPTMLMLINFNEGYKVISNLFLIPSYKVTQGALTNPPAWTLVYEMIFYVMFTFSLLLSKNRIKACLISVSIIFVSLFIMNNVFGGQERGNWINIGYILSDTLMLNFAFGAIFALIYEKIGIKNVINFNLFMFLFGLVLYVSLFHMDGVRRLLRYGIPSLIIIIFALYSKEGKGFVYNMLLKIGDASYSIYLSHIYFLYVLKATMSTNKGNPTMVELIAVLLVVLSIIVGIFINKKIEKPIMYKLKEYRLGG</sequence>
<dbReference type="EMBL" id="CP045700">
    <property type="protein sequence ID" value="QGA66612.1"/>
    <property type="molecule type" value="Genomic_DNA"/>
</dbReference>
<dbReference type="InterPro" id="IPR050879">
    <property type="entry name" value="Acyltransferase_3"/>
</dbReference>
<keyword evidence="3" id="KW-0012">Acyltransferase</keyword>